<comment type="caution">
    <text evidence="2">The sequence shown here is derived from an EMBL/GenBank/DDBJ whole genome shotgun (WGS) entry which is preliminary data.</text>
</comment>
<keyword evidence="3" id="KW-1185">Reference proteome</keyword>
<dbReference type="EMBL" id="JACVVK020000126">
    <property type="protein sequence ID" value="KAK7490494.1"/>
    <property type="molecule type" value="Genomic_DNA"/>
</dbReference>
<evidence type="ECO:0000313" key="2">
    <source>
        <dbReference type="EMBL" id="KAK7490494.1"/>
    </source>
</evidence>
<reference evidence="2 3" key="1">
    <citation type="journal article" date="2023" name="Sci. Data">
        <title>Genome assembly of the Korean intertidal mud-creeper Batillaria attramentaria.</title>
        <authorList>
            <person name="Patra A.K."/>
            <person name="Ho P.T."/>
            <person name="Jun S."/>
            <person name="Lee S.J."/>
            <person name="Kim Y."/>
            <person name="Won Y.J."/>
        </authorList>
    </citation>
    <scope>NUCLEOTIDE SEQUENCE [LARGE SCALE GENOMIC DNA]</scope>
    <source>
        <strain evidence="2">Wonlab-2016</strain>
    </source>
</reference>
<evidence type="ECO:0000313" key="3">
    <source>
        <dbReference type="Proteomes" id="UP001519460"/>
    </source>
</evidence>
<accession>A0ABD0KUD3</accession>
<gene>
    <name evidence="2" type="ORF">BaRGS_00018280</name>
</gene>
<protein>
    <submittedName>
        <fullName evidence="2">Uncharacterized protein</fullName>
    </submittedName>
</protein>
<dbReference type="AlphaFoldDB" id="A0ABD0KUD3"/>
<sequence length="87" mass="9583">VASAPLKVTPAHSSRQEESSEAPGQGQGVSETTESHRVMYTIKYTDQRPLVLAGNTSRGRSHGSCPAWIHRQQCAKWTTLDIRGFVF</sequence>
<evidence type="ECO:0000256" key="1">
    <source>
        <dbReference type="SAM" id="MobiDB-lite"/>
    </source>
</evidence>
<organism evidence="2 3">
    <name type="scientific">Batillaria attramentaria</name>
    <dbReference type="NCBI Taxonomy" id="370345"/>
    <lineage>
        <taxon>Eukaryota</taxon>
        <taxon>Metazoa</taxon>
        <taxon>Spiralia</taxon>
        <taxon>Lophotrochozoa</taxon>
        <taxon>Mollusca</taxon>
        <taxon>Gastropoda</taxon>
        <taxon>Caenogastropoda</taxon>
        <taxon>Sorbeoconcha</taxon>
        <taxon>Cerithioidea</taxon>
        <taxon>Batillariidae</taxon>
        <taxon>Batillaria</taxon>
    </lineage>
</organism>
<dbReference type="Proteomes" id="UP001519460">
    <property type="component" value="Unassembled WGS sequence"/>
</dbReference>
<feature type="non-terminal residue" evidence="2">
    <location>
        <position position="1"/>
    </location>
</feature>
<proteinExistence type="predicted"/>
<feature type="region of interest" description="Disordered" evidence="1">
    <location>
        <begin position="1"/>
        <end position="36"/>
    </location>
</feature>
<name>A0ABD0KUD3_9CAEN</name>